<dbReference type="AlphaFoldDB" id="A0A0D7A4E5"/>
<evidence type="ECO:0000313" key="4">
    <source>
        <dbReference type="Proteomes" id="UP000054144"/>
    </source>
</evidence>
<gene>
    <name evidence="3" type="ORF">FISHEDRAFT_76756</name>
</gene>
<name>A0A0D7A4E5_9AGAR</name>
<reference evidence="3 4" key="1">
    <citation type="journal article" date="2015" name="Fungal Genet. Biol.">
        <title>Evolution of novel wood decay mechanisms in Agaricales revealed by the genome sequences of Fistulina hepatica and Cylindrobasidium torrendii.</title>
        <authorList>
            <person name="Floudas D."/>
            <person name="Held B.W."/>
            <person name="Riley R."/>
            <person name="Nagy L.G."/>
            <person name="Koehler G."/>
            <person name="Ransdell A.S."/>
            <person name="Younus H."/>
            <person name="Chow J."/>
            <person name="Chiniquy J."/>
            <person name="Lipzen A."/>
            <person name="Tritt A."/>
            <person name="Sun H."/>
            <person name="Haridas S."/>
            <person name="LaButti K."/>
            <person name="Ohm R.A."/>
            <person name="Kues U."/>
            <person name="Blanchette R.A."/>
            <person name="Grigoriev I.V."/>
            <person name="Minto R.E."/>
            <person name="Hibbett D.S."/>
        </authorList>
    </citation>
    <scope>NUCLEOTIDE SEQUENCE [LARGE SCALE GENOMIC DNA]</scope>
    <source>
        <strain evidence="3 4">ATCC 64428</strain>
    </source>
</reference>
<organism evidence="3 4">
    <name type="scientific">Fistulina hepatica ATCC 64428</name>
    <dbReference type="NCBI Taxonomy" id="1128425"/>
    <lineage>
        <taxon>Eukaryota</taxon>
        <taxon>Fungi</taxon>
        <taxon>Dikarya</taxon>
        <taxon>Basidiomycota</taxon>
        <taxon>Agaricomycotina</taxon>
        <taxon>Agaricomycetes</taxon>
        <taxon>Agaricomycetidae</taxon>
        <taxon>Agaricales</taxon>
        <taxon>Fistulinaceae</taxon>
        <taxon>Fistulina</taxon>
    </lineage>
</organism>
<feature type="compositionally biased region" description="Polar residues" evidence="2">
    <location>
        <begin position="501"/>
        <end position="515"/>
    </location>
</feature>
<feature type="region of interest" description="Disordered" evidence="2">
    <location>
        <begin position="14"/>
        <end position="51"/>
    </location>
</feature>
<feature type="compositionally biased region" description="Low complexity" evidence="2">
    <location>
        <begin position="363"/>
        <end position="379"/>
    </location>
</feature>
<keyword evidence="1" id="KW-0175">Coiled coil</keyword>
<feature type="region of interest" description="Disordered" evidence="2">
    <location>
        <begin position="634"/>
        <end position="659"/>
    </location>
</feature>
<keyword evidence="4" id="KW-1185">Reference proteome</keyword>
<dbReference type="Proteomes" id="UP000054144">
    <property type="component" value="Unassembled WGS sequence"/>
</dbReference>
<feature type="compositionally biased region" description="Polar residues" evidence="2">
    <location>
        <begin position="270"/>
        <end position="286"/>
    </location>
</feature>
<feature type="region of interest" description="Disordered" evidence="2">
    <location>
        <begin position="334"/>
        <end position="434"/>
    </location>
</feature>
<evidence type="ECO:0000313" key="3">
    <source>
        <dbReference type="EMBL" id="KIY45259.1"/>
    </source>
</evidence>
<feature type="coiled-coil region" evidence="1">
    <location>
        <begin position="58"/>
        <end position="85"/>
    </location>
</feature>
<feature type="region of interest" description="Disordered" evidence="2">
    <location>
        <begin position="501"/>
        <end position="535"/>
    </location>
</feature>
<dbReference type="OrthoDB" id="2798624at2759"/>
<proteinExistence type="predicted"/>
<evidence type="ECO:0000256" key="1">
    <source>
        <dbReference type="SAM" id="Coils"/>
    </source>
</evidence>
<feature type="compositionally biased region" description="Polar residues" evidence="2">
    <location>
        <begin position="390"/>
        <end position="410"/>
    </location>
</feature>
<protein>
    <submittedName>
        <fullName evidence="3">Uncharacterized protein</fullName>
    </submittedName>
</protein>
<feature type="region of interest" description="Disordered" evidence="2">
    <location>
        <begin position="264"/>
        <end position="287"/>
    </location>
</feature>
<accession>A0A0D7A4E5</accession>
<dbReference type="EMBL" id="KN882059">
    <property type="protein sequence ID" value="KIY45259.1"/>
    <property type="molecule type" value="Genomic_DNA"/>
</dbReference>
<evidence type="ECO:0000256" key="2">
    <source>
        <dbReference type="SAM" id="MobiDB-lite"/>
    </source>
</evidence>
<sequence length="659" mass="72303">MRLSLLKFKIFQTHERTQSAPSEKPSPDPPKNGSRSFRHSHPPSHIGSAVQRSGTRYAAALEDRINWLEAQNKALVETIRALEVEAISLGREVGEAQSDYYAERVDVLGLQRTIKAQENRVPTLQRQQQRLEKFTEQMVEGVPLLISARAAIIDGHPAQAALAEAIDTKYQHDPAQWHQVRPPVVGARSSNDYITAARMKVRAQQDVKHAKETVKKLRQTACLHADVPSPSSSETSLAIKESLNPEREKAMLELLRKYRNGEMPPRFAAASTTPRDTLSAPSSPTEVSIEVVKPPLRECRTVASEVTRKYRGELPPLPVTDVAPLRVQKRLVSLSSQRIPDSADKSLEVPLPASPRSPRRPRQNSLPQTPQTSSTFTSSRVPSFRDFSKVPSTYLSPRVPSSPTSDQTYIPASREPLISRPARASPRGPVPQEDRSMLEANLSVLQENMTVMRQVAVSSSPARVNFAEDDKVGKTSPRLNISNIDVSSNPTLANRDVFHNNVASQESSKRAQTSPVDGDGPCHFPPPYTVSARKQHATSSADAFVQTPTSATFFHTSGSTPAVAVSPIHFSMPPAAKRSPESLTRIRQRRPTMYPQLDTPHDGMPVPVVVQPASPRATAARKRSVSHILSLPNLRKASASSPPCGFGRSPSTEFGKASL</sequence>